<sequence length="63" mass="6806">MYRKLLNSQCFEVVECAGALFAPNAVAVKHASTSCSAAIELQLSDMSRSSGRRAFPLHFAGKM</sequence>
<organism evidence="1 2">
    <name type="scientific">Sinorhizobium kostiense</name>
    <dbReference type="NCBI Taxonomy" id="76747"/>
    <lineage>
        <taxon>Bacteria</taxon>
        <taxon>Pseudomonadati</taxon>
        <taxon>Pseudomonadota</taxon>
        <taxon>Alphaproteobacteria</taxon>
        <taxon>Hyphomicrobiales</taxon>
        <taxon>Rhizobiaceae</taxon>
        <taxon>Sinorhizobium/Ensifer group</taxon>
        <taxon>Sinorhizobium</taxon>
    </lineage>
</organism>
<name>A0ABS4R1H9_9HYPH</name>
<evidence type="ECO:0000313" key="1">
    <source>
        <dbReference type="EMBL" id="MBP2236763.1"/>
    </source>
</evidence>
<accession>A0ABS4R1H9</accession>
<gene>
    <name evidence="1" type="ORF">J2Z31_003277</name>
</gene>
<protein>
    <submittedName>
        <fullName evidence="1">Uncharacterized protein</fullName>
    </submittedName>
</protein>
<dbReference type="Proteomes" id="UP000730739">
    <property type="component" value="Unassembled WGS sequence"/>
</dbReference>
<comment type="caution">
    <text evidence="1">The sequence shown here is derived from an EMBL/GenBank/DDBJ whole genome shotgun (WGS) entry which is preliminary data.</text>
</comment>
<proteinExistence type="predicted"/>
<dbReference type="RefSeq" id="WP_209602552.1">
    <property type="nucleotide sequence ID" value="NZ_JAGILA010000004.1"/>
</dbReference>
<dbReference type="EMBL" id="JAGILA010000004">
    <property type="protein sequence ID" value="MBP2236763.1"/>
    <property type="molecule type" value="Genomic_DNA"/>
</dbReference>
<keyword evidence="2" id="KW-1185">Reference proteome</keyword>
<reference evidence="1 2" key="1">
    <citation type="submission" date="2021-03" db="EMBL/GenBank/DDBJ databases">
        <title>Genomic Encyclopedia of Type Strains, Phase IV (KMG-IV): sequencing the most valuable type-strain genomes for metagenomic binning, comparative biology and taxonomic classification.</title>
        <authorList>
            <person name="Goeker M."/>
        </authorList>
    </citation>
    <scope>NUCLEOTIDE SEQUENCE [LARGE SCALE GENOMIC DNA]</scope>
    <source>
        <strain evidence="1 2">DSM 13372</strain>
    </source>
</reference>
<evidence type="ECO:0000313" key="2">
    <source>
        <dbReference type="Proteomes" id="UP000730739"/>
    </source>
</evidence>